<keyword evidence="7" id="KW-1133">Transmembrane helix</keyword>
<protein>
    <recommendedName>
        <fullName evidence="13">Leucine-rich repeat-containing N-terminal plant-type domain-containing protein</fullName>
    </recommendedName>
</protein>
<proteinExistence type="inferred from homology"/>
<evidence type="ECO:0000256" key="10">
    <source>
        <dbReference type="ARBA" id="ARBA00023180"/>
    </source>
</evidence>
<dbReference type="Pfam" id="PF13855">
    <property type="entry name" value="LRR_8"/>
    <property type="match status" value="2"/>
</dbReference>
<comment type="caution">
    <text evidence="11">The sequence shown here is derived from an EMBL/GenBank/DDBJ whole genome shotgun (WGS) entry which is preliminary data.</text>
</comment>
<evidence type="ECO:0000313" key="11">
    <source>
        <dbReference type="EMBL" id="VVA96595.1"/>
    </source>
</evidence>
<dbReference type="Pfam" id="PF00560">
    <property type="entry name" value="LRR_1"/>
    <property type="match status" value="5"/>
</dbReference>
<dbReference type="FunFam" id="3.80.10.10:FF:000041">
    <property type="entry name" value="LRR receptor-like serine/threonine-protein kinase ERECTA"/>
    <property type="match status" value="1"/>
</dbReference>
<keyword evidence="3" id="KW-0433">Leucine-rich repeat</keyword>
<evidence type="ECO:0000256" key="1">
    <source>
        <dbReference type="ARBA" id="ARBA00004479"/>
    </source>
</evidence>
<keyword evidence="9" id="KW-0675">Receptor</keyword>
<organism evidence="11 12">
    <name type="scientific">Arabis nemorensis</name>
    <dbReference type="NCBI Taxonomy" id="586526"/>
    <lineage>
        <taxon>Eukaryota</taxon>
        <taxon>Viridiplantae</taxon>
        <taxon>Streptophyta</taxon>
        <taxon>Embryophyta</taxon>
        <taxon>Tracheophyta</taxon>
        <taxon>Spermatophyta</taxon>
        <taxon>Magnoliopsida</taxon>
        <taxon>eudicotyledons</taxon>
        <taxon>Gunneridae</taxon>
        <taxon>Pentapetalae</taxon>
        <taxon>rosids</taxon>
        <taxon>malvids</taxon>
        <taxon>Brassicales</taxon>
        <taxon>Brassicaceae</taxon>
        <taxon>Arabideae</taxon>
        <taxon>Arabis</taxon>
    </lineage>
</organism>
<dbReference type="EMBL" id="CABITT030000003">
    <property type="protein sequence ID" value="VVA96595.1"/>
    <property type="molecule type" value="Genomic_DNA"/>
</dbReference>
<dbReference type="Proteomes" id="UP000489600">
    <property type="component" value="Unassembled WGS sequence"/>
</dbReference>
<comment type="similarity">
    <text evidence="2">Belongs to the RLP family.</text>
</comment>
<reference evidence="11" key="1">
    <citation type="submission" date="2019-07" db="EMBL/GenBank/DDBJ databases">
        <authorList>
            <person name="Dittberner H."/>
        </authorList>
    </citation>
    <scope>NUCLEOTIDE SEQUENCE [LARGE SCALE GENOMIC DNA]</scope>
</reference>
<evidence type="ECO:0000256" key="4">
    <source>
        <dbReference type="ARBA" id="ARBA00022692"/>
    </source>
</evidence>
<accession>A0A565B761</accession>
<evidence type="ECO:0000256" key="7">
    <source>
        <dbReference type="ARBA" id="ARBA00022989"/>
    </source>
</evidence>
<dbReference type="PANTHER" id="PTHR48061:SF46">
    <property type="entry name" value="LEUCINE-RICH REPEAT-CONTAINING N-TERMINAL PLANT-TYPE DOMAIN-CONTAINING PROTEIN"/>
    <property type="match status" value="1"/>
</dbReference>
<keyword evidence="5" id="KW-0732">Signal</keyword>
<dbReference type="GO" id="GO:0016020">
    <property type="term" value="C:membrane"/>
    <property type="evidence" value="ECO:0007669"/>
    <property type="project" value="UniProtKB-SubCell"/>
</dbReference>
<keyword evidence="8" id="KW-0472">Membrane</keyword>
<evidence type="ECO:0000256" key="5">
    <source>
        <dbReference type="ARBA" id="ARBA00022729"/>
    </source>
</evidence>
<dbReference type="AlphaFoldDB" id="A0A565B761"/>
<evidence type="ECO:0008006" key="13">
    <source>
        <dbReference type="Google" id="ProtNLM"/>
    </source>
</evidence>
<evidence type="ECO:0000313" key="12">
    <source>
        <dbReference type="Proteomes" id="UP000489600"/>
    </source>
</evidence>
<evidence type="ECO:0000256" key="9">
    <source>
        <dbReference type="ARBA" id="ARBA00023170"/>
    </source>
</evidence>
<dbReference type="InterPro" id="IPR046956">
    <property type="entry name" value="RLP23-like"/>
</dbReference>
<dbReference type="SUPFAM" id="SSF52047">
    <property type="entry name" value="RNI-like"/>
    <property type="match status" value="1"/>
</dbReference>
<keyword evidence="10" id="KW-0325">Glycoprotein</keyword>
<dbReference type="Gene3D" id="3.80.10.10">
    <property type="entry name" value="Ribonuclease Inhibitor"/>
    <property type="match status" value="1"/>
</dbReference>
<gene>
    <name evidence="11" type="ORF">ANE_LOCUS7040</name>
</gene>
<evidence type="ECO:0000256" key="8">
    <source>
        <dbReference type="ARBA" id="ARBA00023136"/>
    </source>
</evidence>
<dbReference type="InterPro" id="IPR032675">
    <property type="entry name" value="LRR_dom_sf"/>
</dbReference>
<dbReference type="InterPro" id="IPR001611">
    <property type="entry name" value="Leu-rich_rpt"/>
</dbReference>
<comment type="subcellular location">
    <subcellularLocation>
        <location evidence="1">Membrane</location>
        <topology evidence="1">Single-pass type I membrane protein</topology>
    </subcellularLocation>
</comment>
<evidence type="ECO:0000256" key="3">
    <source>
        <dbReference type="ARBA" id="ARBA00022614"/>
    </source>
</evidence>
<keyword evidence="12" id="KW-1185">Reference proteome</keyword>
<evidence type="ECO:0000256" key="2">
    <source>
        <dbReference type="ARBA" id="ARBA00009592"/>
    </source>
</evidence>
<keyword evidence="4" id="KW-0812">Transmembrane</keyword>
<evidence type="ECO:0000256" key="6">
    <source>
        <dbReference type="ARBA" id="ARBA00022737"/>
    </source>
</evidence>
<dbReference type="OrthoDB" id="1911164at2759"/>
<dbReference type="PANTHER" id="PTHR48061">
    <property type="entry name" value="LEUCINE-RICH REPEAT RECEPTOR PROTEIN KINASE EMS1-LIKE-RELATED"/>
    <property type="match status" value="1"/>
</dbReference>
<keyword evidence="6" id="KW-0677">Repeat</keyword>
<name>A0A565B761_9BRAS</name>
<sequence>MLYSVDLSGNHVSAANMSSLSDPSMALSYLNLSGCGIREFPGFIRNRQHVSRLDLSNNIIKDQVPGWLWSLPELEMVDLSNNSFTGFGSFTRDFSGAQIDILDLSNNNFSGEIPISICGMILLEVLDLSNNNFKGSVPQCFNIIIKKSLSVLNLGNNHLSGKLPEIFIKCSNLRSLNVGHNQLVGKLPRSLSDCSPLEVLNLEHNGIKDAFPFWLESLRKLQVLVLLSNEFHGSLQYHPKVASWFPQLRIIDISHNAFTGTLPSNFFMYWSAMSSTKDRSELKYIGDNTYYQDSFVLMNKGVEMNYTRILTLLTAIDFSGNRLKGKIPESIGLLKNLIVLNLSNNGFNGTIPSSMANLTELESLDLCITSFQGKSHLLSEPSRVSRT</sequence>